<feature type="domain" description="Nucleotidyl transferase" evidence="7">
    <location>
        <begin position="2"/>
        <end position="232"/>
    </location>
</feature>
<dbReference type="InterPro" id="IPR005844">
    <property type="entry name" value="A-D-PHexomutase_a/b/a-I"/>
</dbReference>
<dbReference type="InterPro" id="IPR005835">
    <property type="entry name" value="NTP_transferase_dom"/>
</dbReference>
<dbReference type="Pfam" id="PF02878">
    <property type="entry name" value="PGM_PMM_I"/>
    <property type="match status" value="1"/>
</dbReference>
<dbReference type="InterPro" id="IPR036900">
    <property type="entry name" value="A-D-PHexomutase_C_sf"/>
</dbReference>
<evidence type="ECO:0000259" key="10">
    <source>
        <dbReference type="Pfam" id="PF25084"/>
    </source>
</evidence>
<evidence type="ECO:0000313" key="12">
    <source>
        <dbReference type="Proteomes" id="UP000266328"/>
    </source>
</evidence>
<dbReference type="Gene3D" id="3.40.120.10">
    <property type="entry name" value="Alpha-D-Glucose-1,6-Bisphosphate, subunit A, domain 3"/>
    <property type="match status" value="3"/>
</dbReference>
<dbReference type="CDD" id="cd04181">
    <property type="entry name" value="NTP_transferase"/>
    <property type="match status" value="1"/>
</dbReference>
<dbReference type="InterPro" id="IPR005845">
    <property type="entry name" value="A-D-PHexomutase_a/b/a-II"/>
</dbReference>
<keyword evidence="6" id="KW-0648">Protein biosynthesis</keyword>
<evidence type="ECO:0000256" key="1">
    <source>
        <dbReference type="ARBA" id="ARBA00004514"/>
    </source>
</evidence>
<feature type="domain" description="EIF2B subunit epsilon/gamma LbH" evidence="10">
    <location>
        <begin position="267"/>
        <end position="350"/>
    </location>
</feature>
<dbReference type="OrthoDB" id="9801899at2"/>
<evidence type="ECO:0000256" key="2">
    <source>
        <dbReference type="ARBA" id="ARBA00010231"/>
    </source>
</evidence>
<evidence type="ECO:0000256" key="5">
    <source>
        <dbReference type="ARBA" id="ARBA00022679"/>
    </source>
</evidence>
<evidence type="ECO:0000256" key="6">
    <source>
        <dbReference type="ARBA" id="ARBA00022917"/>
    </source>
</evidence>
<protein>
    <submittedName>
        <fullName evidence="11">Nucleotidyltransferase</fullName>
    </submittedName>
</protein>
<accession>A0A398D264</accession>
<evidence type="ECO:0000256" key="3">
    <source>
        <dbReference type="ARBA" id="ARBA00022490"/>
    </source>
</evidence>
<dbReference type="Gene3D" id="2.160.10.10">
    <property type="entry name" value="Hexapeptide repeat proteins"/>
    <property type="match status" value="1"/>
</dbReference>
<keyword evidence="4" id="KW-0396">Initiation factor</keyword>
<dbReference type="SUPFAM" id="SSF53738">
    <property type="entry name" value="Phosphoglucomutase, first 3 domains"/>
    <property type="match status" value="3"/>
</dbReference>
<evidence type="ECO:0000259" key="9">
    <source>
        <dbReference type="Pfam" id="PF02879"/>
    </source>
</evidence>
<keyword evidence="3" id="KW-0963">Cytoplasm</keyword>
<dbReference type="InterPro" id="IPR050486">
    <property type="entry name" value="Mannose-1P_guanyltransferase"/>
</dbReference>
<dbReference type="Gene3D" id="3.90.550.10">
    <property type="entry name" value="Spore Coat Polysaccharide Biosynthesis Protein SpsA, Chain A"/>
    <property type="match status" value="1"/>
</dbReference>
<dbReference type="Pfam" id="PF25084">
    <property type="entry name" value="LbH_EIF2B"/>
    <property type="match status" value="1"/>
</dbReference>
<reference evidence="11 12" key="1">
    <citation type="submission" date="2018-09" db="EMBL/GenBank/DDBJ databases">
        <title>Discovery and Ecogenomic Context for Candidatus Cryosericales, a Global Caldiserica Order Active in Thawing Permafrost.</title>
        <authorList>
            <person name="Martinez M.A."/>
            <person name="Woodcroft B.J."/>
            <person name="Ignacio Espinoza J.C."/>
            <person name="Zayed A."/>
            <person name="Singleton C.M."/>
            <person name="Boyd J."/>
            <person name="Li Y.-F."/>
            <person name="Purvine S."/>
            <person name="Maughan H."/>
            <person name="Hodgkins S.B."/>
            <person name="Anderson D."/>
            <person name="Sederholm M."/>
            <person name="Temperton B."/>
            <person name="Saleska S.R."/>
            <person name="Tyson G.W."/>
            <person name="Rich V.I."/>
        </authorList>
    </citation>
    <scope>NUCLEOTIDE SEQUENCE [LARGE SCALE GENOMIC DNA]</scope>
    <source>
        <strain evidence="11 12">SMC7</strain>
    </source>
</reference>
<dbReference type="SUPFAM" id="SSF51161">
    <property type="entry name" value="Trimeric LpxA-like enzymes"/>
    <property type="match status" value="1"/>
</dbReference>
<gene>
    <name evidence="11" type="ORF">SMC7_06490</name>
</gene>
<evidence type="ECO:0000313" key="11">
    <source>
        <dbReference type="EMBL" id="RIE05581.1"/>
    </source>
</evidence>
<dbReference type="SUPFAM" id="SSF53448">
    <property type="entry name" value="Nucleotide-diphospho-sugar transferases"/>
    <property type="match status" value="1"/>
</dbReference>
<dbReference type="InterPro" id="IPR056764">
    <property type="entry name" value="LbH_EIF2B3/5"/>
</dbReference>
<proteinExistence type="inferred from homology"/>
<dbReference type="InterPro" id="IPR016055">
    <property type="entry name" value="A-D-PHexomutase_a/b/a-I/II/III"/>
</dbReference>
<keyword evidence="5 11" id="KW-0808">Transferase</keyword>
<organism evidence="11 12">
    <name type="scientific">Candidatus Cryosericum terrychapinii</name>
    <dbReference type="NCBI Taxonomy" id="2290919"/>
    <lineage>
        <taxon>Bacteria</taxon>
        <taxon>Pseudomonadati</taxon>
        <taxon>Caldisericota/Cryosericota group</taxon>
        <taxon>Candidatus Cryosericota</taxon>
        <taxon>Candidatus Cryosericia</taxon>
        <taxon>Candidatus Cryosericales</taxon>
        <taxon>Candidatus Cryosericaceae</taxon>
        <taxon>Candidatus Cryosericum</taxon>
    </lineage>
</organism>
<evidence type="ECO:0000259" key="8">
    <source>
        <dbReference type="Pfam" id="PF02878"/>
    </source>
</evidence>
<dbReference type="EMBL" id="QXIS01000034">
    <property type="protein sequence ID" value="RIE05581.1"/>
    <property type="molecule type" value="Genomic_DNA"/>
</dbReference>
<dbReference type="Proteomes" id="UP000266328">
    <property type="component" value="Unassembled WGS sequence"/>
</dbReference>
<evidence type="ECO:0000259" key="7">
    <source>
        <dbReference type="Pfam" id="PF00483"/>
    </source>
</evidence>
<feature type="domain" description="Alpha-D-phosphohexomutase alpha/beta/alpha" evidence="8">
    <location>
        <begin position="384"/>
        <end position="514"/>
    </location>
</feature>
<dbReference type="Pfam" id="PF02879">
    <property type="entry name" value="PGM_PMM_II"/>
    <property type="match status" value="1"/>
</dbReference>
<name>A0A398D264_9BACT</name>
<feature type="domain" description="Alpha-D-phosphohexomutase alpha/beta/alpha" evidence="9">
    <location>
        <begin position="533"/>
        <end position="633"/>
    </location>
</feature>
<dbReference type="GO" id="GO:0016740">
    <property type="term" value="F:transferase activity"/>
    <property type="evidence" value="ECO:0007669"/>
    <property type="project" value="UniProtKB-KW"/>
</dbReference>
<dbReference type="AlphaFoldDB" id="A0A398D264"/>
<sequence>MKAVILAGGFGTRLRPLTVNLPKPMVPFANRPMMQHIMRLLKKHGFDDLIVILYHQPDAIRSYFGDGSDFGVKIEYVTSQEDLGTAGAVGLARASLQETFLVIAADIVTDIDLTKAVQYHREHKAAATITLSRVENPLEYGIVITDSEGHIVRFLEKPSWGEVFSDTVNTGIYVLEPSVWDDIPEDKELDFSKNLFPALLAHNQPLFGYIAPGYWRDVGNIREYKHAHGDVLKGKVDLEAQGERIGGIGNDVWVGEGSQISSFKGFDGSVLIGKDTTIGEARVRSSFIGDHAVVQSGANIDNSVLWDGVVVESGARIFNSIVCKNVHIGKDVLLEGDNTVADDCIIGQGSVLKSQVEIWPGKTVEPGSTVTSNVVWGKAWSRALFSSYGIVGVNNVEVTPEMCAKLGCAYGTFLGKGSIVFTARDDHQSSRMLKRSLIGGLMSAGVRVMDLQAAPVPLARFAVKSFAGSGGVHVIRSPFDRRLTTIRFYDRSGFDLSTTQEGAIERLFFREEFARADVEEVGTIDIPPRVVESYRDYFLSSLDVAAIQSSGIRFVIDYSYGTPVQLFPAIAGEFGLEIISLHAYADGRRAVRTASDFRDAKRKLSSMVKSLGTAFGVILDASGEKVFIVDRSGEILSDTRTTALMIGSRHRSGVLNSVTLPITASIELERYIRDQGVDVHWCSTLPRNIIGEATNTDAGADILGGFIFSRALPFYDGMLSIGFLLETLAKTGQDLVTLKQETPARDPSHIELPCPWESKGTIMRRMSELHRDTAEFVEGVKEREEDGYTLVLPDRDRPVLHIYSSYTTDERERDRLADAEKKIRSWME</sequence>
<comment type="similarity">
    <text evidence="2">Belongs to the phosphohexose mutase family.</text>
</comment>
<dbReference type="RefSeq" id="WP_119089540.1">
    <property type="nucleotide sequence ID" value="NZ_QXIS01000034.1"/>
</dbReference>
<comment type="caution">
    <text evidence="11">The sequence shown here is derived from an EMBL/GenBank/DDBJ whole genome shotgun (WGS) entry which is preliminary data.</text>
</comment>
<dbReference type="Pfam" id="PF00483">
    <property type="entry name" value="NTP_transferase"/>
    <property type="match status" value="1"/>
</dbReference>
<dbReference type="InterPro" id="IPR011004">
    <property type="entry name" value="Trimer_LpxA-like_sf"/>
</dbReference>
<dbReference type="PANTHER" id="PTHR22572">
    <property type="entry name" value="SUGAR-1-PHOSPHATE GUANYL TRANSFERASE"/>
    <property type="match status" value="1"/>
</dbReference>
<comment type="subcellular location">
    <subcellularLocation>
        <location evidence="1">Cytoplasm</location>
        <location evidence="1">Cytosol</location>
    </subcellularLocation>
</comment>
<dbReference type="GO" id="GO:0016868">
    <property type="term" value="F:intramolecular phosphotransferase activity"/>
    <property type="evidence" value="ECO:0007669"/>
    <property type="project" value="InterPro"/>
</dbReference>
<dbReference type="SUPFAM" id="SSF55957">
    <property type="entry name" value="Phosphoglucomutase, C-terminal domain"/>
    <property type="match status" value="1"/>
</dbReference>
<evidence type="ECO:0000256" key="4">
    <source>
        <dbReference type="ARBA" id="ARBA00022540"/>
    </source>
</evidence>
<dbReference type="FunFam" id="3.90.550.10:FF:000013">
    <property type="entry name" value="mannose-1-phosphate guanyltransferase beta"/>
    <property type="match status" value="1"/>
</dbReference>
<dbReference type="InterPro" id="IPR029044">
    <property type="entry name" value="Nucleotide-diphossugar_trans"/>
</dbReference>
<keyword evidence="12" id="KW-1185">Reference proteome</keyword>
<dbReference type="GO" id="GO:0005975">
    <property type="term" value="P:carbohydrate metabolic process"/>
    <property type="evidence" value="ECO:0007669"/>
    <property type="project" value="InterPro"/>
</dbReference>